<dbReference type="GO" id="GO:0006631">
    <property type="term" value="P:fatty acid metabolic process"/>
    <property type="evidence" value="ECO:0007669"/>
    <property type="project" value="TreeGrafter"/>
</dbReference>
<dbReference type="InterPro" id="IPR016084">
    <property type="entry name" value="Haem_Oase-like_multi-hlx"/>
</dbReference>
<dbReference type="HOGENOM" id="CLU_000022_59_9_6"/>
<dbReference type="PANTHER" id="PTHR43201">
    <property type="entry name" value="ACYL-COA SYNTHETASE"/>
    <property type="match status" value="1"/>
</dbReference>
<dbReference type="Pfam" id="PF14518">
    <property type="entry name" value="Haem_oxygenas_2"/>
    <property type="match status" value="1"/>
</dbReference>
<dbReference type="Pfam" id="PF23562">
    <property type="entry name" value="AMP-binding_C_3"/>
    <property type="match status" value="1"/>
</dbReference>
<organism evidence="4 5">
    <name type="scientific">Psychromonas ingrahamii (strain DSM 17664 / CCUG 51855 / 37)</name>
    <dbReference type="NCBI Taxonomy" id="357804"/>
    <lineage>
        <taxon>Bacteria</taxon>
        <taxon>Pseudomonadati</taxon>
        <taxon>Pseudomonadota</taxon>
        <taxon>Gammaproteobacteria</taxon>
        <taxon>Alteromonadales</taxon>
        <taxon>Psychromonadaceae</taxon>
        <taxon>Psychromonas</taxon>
    </lineage>
</organism>
<dbReference type="InterPro" id="IPR000873">
    <property type="entry name" value="AMP-dep_synth/lig_dom"/>
</dbReference>
<dbReference type="GO" id="GO:0031956">
    <property type="term" value="F:medium-chain fatty acid-CoA ligase activity"/>
    <property type="evidence" value="ECO:0007669"/>
    <property type="project" value="TreeGrafter"/>
</dbReference>
<comment type="similarity">
    <text evidence="1">Belongs to the ATP-dependent AMP-binding enzyme family.</text>
</comment>
<keyword evidence="5" id="KW-1185">Reference proteome</keyword>
<dbReference type="EMBL" id="CP000510">
    <property type="protein sequence ID" value="ABM02793.1"/>
    <property type="molecule type" value="Genomic_DNA"/>
</dbReference>
<name>A1STH8_PSYIN</name>
<evidence type="ECO:0000313" key="5">
    <source>
        <dbReference type="Proteomes" id="UP000000639"/>
    </source>
</evidence>
<dbReference type="Pfam" id="PF00501">
    <property type="entry name" value="AMP-binding"/>
    <property type="match status" value="1"/>
</dbReference>
<dbReference type="SUPFAM" id="SSF48613">
    <property type="entry name" value="Heme oxygenase-like"/>
    <property type="match status" value="1"/>
</dbReference>
<dbReference type="Gene3D" id="1.20.910.10">
    <property type="entry name" value="Heme oxygenase-like"/>
    <property type="match status" value="1"/>
</dbReference>
<dbReference type="SMART" id="SM01236">
    <property type="entry name" value="Haem_oxygenase_2"/>
    <property type="match status" value="1"/>
</dbReference>
<proteinExistence type="inferred from homology"/>
<accession>A1STH8</accession>
<protein>
    <submittedName>
        <fullName evidence="4">Long-chain-fatty-acid--CoA ligase</fullName>
    </submittedName>
</protein>
<dbReference type="AlphaFoldDB" id="A1STH8"/>
<evidence type="ECO:0000256" key="1">
    <source>
        <dbReference type="ARBA" id="ARBA00006432"/>
    </source>
</evidence>
<feature type="domain" description="AMP-dependent synthetase/ligase" evidence="3">
    <location>
        <begin position="10"/>
        <end position="335"/>
    </location>
</feature>
<dbReference type="InterPro" id="IPR042099">
    <property type="entry name" value="ANL_N_sf"/>
</dbReference>
<dbReference type="KEGG" id="pin:Ping_0952"/>
<evidence type="ECO:0000313" key="4">
    <source>
        <dbReference type="EMBL" id="ABM02793.1"/>
    </source>
</evidence>
<dbReference type="SUPFAM" id="SSF56801">
    <property type="entry name" value="Acetyl-CoA synthetase-like"/>
    <property type="match status" value="1"/>
</dbReference>
<dbReference type="Gene3D" id="3.40.50.12780">
    <property type="entry name" value="N-terminal domain of ligase-like"/>
    <property type="match status" value="1"/>
</dbReference>
<evidence type="ECO:0000259" key="3">
    <source>
        <dbReference type="Pfam" id="PF00501"/>
    </source>
</evidence>
<sequence length="743" mass="81943">MKRLLKKIEYFAHNTPNNIALQGSSARSAELVELTYLQLWQEIKRTEQQLIDNDCQCIALRAENSIDWAIIDLATLLAKIPIIPIPMFFTEQQVRHILNSVGIDTLIGDWPHISNSASIPFAYLSGYKVIPAKNTAPLFTGTAKITFTSGSTGSPKGVCLSQAHLGEVTQSLINTINGDNKPLRHLVLLPLSTLLENLTGIYVPLQMGLCSVIHPGEKVGLMGSSQFDPAIFCQALMTHQPHSLVLTPALLQALIQIKTRQPQLVSGLKFVAVGGAQVSEKIMQRAFALGIPAYEGYGLSECGSVVSLNSHINTKLGSCGQALGHCKVEVANDGEIRVTGASMLGYLGQAASGTVIKTGDIGYLDEHNYLHITGRKSNLLISSYGRNISPEWIESEARAYPELQQIVVMGDAQQALTAVIDNSHIDQQEIIAAVKKLNNSLPDYAQIHTLIITRPFADYEGLVTANGRPIRANFNKKFTPVIQHSESQSTTNDPTMTLISIKDKTMQQTSDFFSVLQQATAKEQQVMYQSPIFAACQRGEISLQTYHAFLTQAYHHVKQTVPLLMACGSRLCEDYEWLRYALAQYIEEEKGHQEWILNDITACGFDAEIVRNNEGVGKIGTAMELMVAYLYHQIDRKNPLAFLGMVWVLEGTSVNVGGKIAELVQHKLDLPDTAMSYLTSHSTLDQKHIKLFASLMNKITDKNDQQAIIDGANMVFKLYGEMLNDLSSNAIEQIQQSEFCHEA</sequence>
<dbReference type="eggNOG" id="COG1022">
    <property type="taxonomic scope" value="Bacteria"/>
</dbReference>
<dbReference type="STRING" id="357804.Ping_0952"/>
<dbReference type="InterPro" id="IPR020845">
    <property type="entry name" value="AMP-binding_CS"/>
</dbReference>
<evidence type="ECO:0000256" key="2">
    <source>
        <dbReference type="ARBA" id="ARBA00022598"/>
    </source>
</evidence>
<dbReference type="OrthoDB" id="9803968at2"/>
<keyword evidence="2 4" id="KW-0436">Ligase</keyword>
<dbReference type="RefSeq" id="WP_011769356.1">
    <property type="nucleotide sequence ID" value="NC_008709.1"/>
</dbReference>
<dbReference type="PROSITE" id="PS00455">
    <property type="entry name" value="AMP_BINDING"/>
    <property type="match status" value="1"/>
</dbReference>
<reference evidence="4 5" key="1">
    <citation type="submission" date="2007-01" db="EMBL/GenBank/DDBJ databases">
        <title>Complete sequence of Psychromonas ingrahamii 37.</title>
        <authorList>
            <consortium name="US DOE Joint Genome Institute"/>
            <person name="Copeland A."/>
            <person name="Lucas S."/>
            <person name="Lapidus A."/>
            <person name="Barry K."/>
            <person name="Detter J.C."/>
            <person name="Glavina del Rio T."/>
            <person name="Hammon N."/>
            <person name="Israni S."/>
            <person name="Dalin E."/>
            <person name="Tice H."/>
            <person name="Pitluck S."/>
            <person name="Thompson L.S."/>
            <person name="Brettin T."/>
            <person name="Bruce D."/>
            <person name="Han C."/>
            <person name="Tapia R."/>
            <person name="Schmutz J."/>
            <person name="Larimer F."/>
            <person name="Land M."/>
            <person name="Hauser L."/>
            <person name="Kyrpides N."/>
            <person name="Ivanova N."/>
            <person name="Staley J."/>
            <person name="Richardson P."/>
        </authorList>
    </citation>
    <scope>NUCLEOTIDE SEQUENCE [LARGE SCALE GENOMIC DNA]</scope>
    <source>
        <strain evidence="4 5">37</strain>
    </source>
</reference>
<dbReference type="Proteomes" id="UP000000639">
    <property type="component" value="Chromosome"/>
</dbReference>
<dbReference type="PANTHER" id="PTHR43201:SF5">
    <property type="entry name" value="MEDIUM-CHAIN ACYL-COA LIGASE ACSF2, MITOCHONDRIAL"/>
    <property type="match status" value="1"/>
</dbReference>
<gene>
    <name evidence="4" type="ordered locus">Ping_0952</name>
</gene>